<evidence type="ECO:0000313" key="8">
    <source>
        <dbReference type="Proteomes" id="UP001374579"/>
    </source>
</evidence>
<keyword evidence="3 6" id="KW-0812">Transmembrane</keyword>
<evidence type="ECO:0000256" key="1">
    <source>
        <dbReference type="ARBA" id="ARBA00004167"/>
    </source>
</evidence>
<comment type="subcellular location">
    <subcellularLocation>
        <location evidence="1">Membrane</location>
        <topology evidence="1">Single-pass membrane protein</topology>
    </subcellularLocation>
</comment>
<dbReference type="InterPro" id="IPR031933">
    <property type="entry name" value="UPF0767"/>
</dbReference>
<evidence type="ECO:0000256" key="6">
    <source>
        <dbReference type="SAM" id="Phobius"/>
    </source>
</evidence>
<evidence type="ECO:0000256" key="2">
    <source>
        <dbReference type="ARBA" id="ARBA00007304"/>
    </source>
</evidence>
<dbReference type="PANTHER" id="PTHR28599">
    <property type="entry name" value="SMALL INTEGRAL MEMBRANE PROTEIN 12"/>
    <property type="match status" value="1"/>
</dbReference>
<dbReference type="GO" id="GO:0016020">
    <property type="term" value="C:membrane"/>
    <property type="evidence" value="ECO:0007669"/>
    <property type="project" value="UniProtKB-SubCell"/>
</dbReference>
<gene>
    <name evidence="7" type="ORF">V1264_018502</name>
</gene>
<dbReference type="Pfam" id="PF15990">
    <property type="entry name" value="UPF0767"/>
    <property type="match status" value="1"/>
</dbReference>
<protein>
    <recommendedName>
        <fullName evidence="9">Small integral membrane protein 12</fullName>
    </recommendedName>
</protein>
<keyword evidence="5 6" id="KW-0472">Membrane</keyword>
<dbReference type="PANTHER" id="PTHR28599:SF1">
    <property type="entry name" value="SMALL INTEGRAL MEMBRANE PROTEIN 12"/>
    <property type="match status" value="1"/>
</dbReference>
<keyword evidence="8" id="KW-1185">Reference proteome</keyword>
<keyword evidence="4 6" id="KW-1133">Transmembrane helix</keyword>
<evidence type="ECO:0008006" key="9">
    <source>
        <dbReference type="Google" id="ProtNLM"/>
    </source>
</evidence>
<reference evidence="7 8" key="1">
    <citation type="submission" date="2024-02" db="EMBL/GenBank/DDBJ databases">
        <title>Chromosome-scale genome assembly of the rough periwinkle Littorina saxatilis.</title>
        <authorList>
            <person name="De Jode A."/>
            <person name="Faria R."/>
            <person name="Formenti G."/>
            <person name="Sims Y."/>
            <person name="Smith T.P."/>
            <person name="Tracey A."/>
            <person name="Wood J.M.D."/>
            <person name="Zagrodzka Z.B."/>
            <person name="Johannesson K."/>
            <person name="Butlin R.K."/>
            <person name="Leder E.H."/>
        </authorList>
    </citation>
    <scope>NUCLEOTIDE SEQUENCE [LARGE SCALE GENOMIC DNA]</scope>
    <source>
        <strain evidence="7">Snail1</strain>
        <tissue evidence="7">Muscle</tissue>
    </source>
</reference>
<proteinExistence type="inferred from homology"/>
<evidence type="ECO:0000313" key="7">
    <source>
        <dbReference type="EMBL" id="KAK7103637.1"/>
    </source>
</evidence>
<evidence type="ECO:0000256" key="4">
    <source>
        <dbReference type="ARBA" id="ARBA00022989"/>
    </source>
</evidence>
<dbReference type="AlphaFoldDB" id="A0AAN9GCV4"/>
<accession>A0AAN9GCV4</accession>
<evidence type="ECO:0000256" key="5">
    <source>
        <dbReference type="ARBA" id="ARBA00023136"/>
    </source>
</evidence>
<evidence type="ECO:0000256" key="3">
    <source>
        <dbReference type="ARBA" id="ARBA00022692"/>
    </source>
</evidence>
<dbReference type="EMBL" id="JBAMIC010000008">
    <property type="protein sequence ID" value="KAK7103637.1"/>
    <property type="molecule type" value="Genomic_DNA"/>
</dbReference>
<feature type="transmembrane region" description="Helical" evidence="6">
    <location>
        <begin position="12"/>
        <end position="32"/>
    </location>
</feature>
<organism evidence="7 8">
    <name type="scientific">Littorina saxatilis</name>
    <dbReference type="NCBI Taxonomy" id="31220"/>
    <lineage>
        <taxon>Eukaryota</taxon>
        <taxon>Metazoa</taxon>
        <taxon>Spiralia</taxon>
        <taxon>Lophotrochozoa</taxon>
        <taxon>Mollusca</taxon>
        <taxon>Gastropoda</taxon>
        <taxon>Caenogastropoda</taxon>
        <taxon>Littorinimorpha</taxon>
        <taxon>Littorinoidea</taxon>
        <taxon>Littorinidae</taxon>
        <taxon>Littorina</taxon>
    </lineage>
</organism>
<dbReference type="Proteomes" id="UP001374579">
    <property type="component" value="Unassembled WGS sequence"/>
</dbReference>
<comment type="similarity">
    <text evidence="2">Belongs to the SMIM12 family.</text>
</comment>
<comment type="caution">
    <text evidence="7">The sequence shown here is derived from an EMBL/GenBank/DDBJ whole genome shotgun (WGS) entry which is preliminary data.</text>
</comment>
<sequence length="88" mass="10058">MVWPLIVNAVRVYAPWVTFPFAVVIGFIGYNVEGWVRGDKKSPFKEEGIKDERSNRVLEQNSHTDCTEVDSLKAKTFVPKTMLGRNDK</sequence>
<name>A0AAN9GCV4_9CAEN</name>